<dbReference type="Pfam" id="PF04397">
    <property type="entry name" value="LytTR"/>
    <property type="match status" value="1"/>
</dbReference>
<proteinExistence type="predicted"/>
<dbReference type="Gene3D" id="2.40.50.1020">
    <property type="entry name" value="LytTr DNA-binding domain"/>
    <property type="match status" value="1"/>
</dbReference>
<dbReference type="RefSeq" id="WP_296941552.1">
    <property type="nucleotide sequence ID" value="NZ_LT599032.1"/>
</dbReference>
<dbReference type="Pfam" id="PF00072">
    <property type="entry name" value="Response_reg"/>
    <property type="match status" value="1"/>
</dbReference>
<dbReference type="InterPro" id="IPR046947">
    <property type="entry name" value="LytR-like"/>
</dbReference>
<dbReference type="EMBL" id="FLUM01000002">
    <property type="protein sequence ID" value="SBW01008.1"/>
    <property type="molecule type" value="Genomic_DNA"/>
</dbReference>
<dbReference type="GO" id="GO:0003677">
    <property type="term" value="F:DNA binding"/>
    <property type="evidence" value="ECO:0007669"/>
    <property type="project" value="InterPro"/>
</dbReference>
<dbReference type="SMART" id="SM00850">
    <property type="entry name" value="LytTR"/>
    <property type="match status" value="1"/>
</dbReference>
<dbReference type="PROSITE" id="PS50930">
    <property type="entry name" value="HTH_LYTTR"/>
    <property type="match status" value="1"/>
</dbReference>
<gene>
    <name evidence="4" type="ORF">KL86DYS1_20344</name>
</gene>
<dbReference type="InterPro" id="IPR001789">
    <property type="entry name" value="Sig_transdc_resp-reg_receiver"/>
</dbReference>
<dbReference type="InterPro" id="IPR011006">
    <property type="entry name" value="CheY-like_superfamily"/>
</dbReference>
<dbReference type="SUPFAM" id="SSF52172">
    <property type="entry name" value="CheY-like"/>
    <property type="match status" value="1"/>
</dbReference>
<reference evidence="4" key="1">
    <citation type="submission" date="2016-04" db="EMBL/GenBank/DDBJ databases">
        <authorList>
            <person name="Evans L.H."/>
            <person name="Alamgir A."/>
            <person name="Owens N."/>
            <person name="Weber N.D."/>
            <person name="Virtaneva K."/>
            <person name="Barbian K."/>
            <person name="Babar A."/>
            <person name="Rosenke K."/>
        </authorList>
    </citation>
    <scope>NUCLEOTIDE SEQUENCE</scope>
    <source>
        <strain evidence="4">86-1</strain>
    </source>
</reference>
<dbReference type="GO" id="GO:0000156">
    <property type="term" value="F:phosphorelay response regulator activity"/>
    <property type="evidence" value="ECO:0007669"/>
    <property type="project" value="InterPro"/>
</dbReference>
<feature type="modified residue" description="4-aspartylphosphate" evidence="1">
    <location>
        <position position="55"/>
    </location>
</feature>
<accession>A0A212JNN0</accession>
<dbReference type="SMART" id="SM00448">
    <property type="entry name" value="REC"/>
    <property type="match status" value="1"/>
</dbReference>
<keyword evidence="1" id="KW-0597">Phosphoprotein</keyword>
<feature type="domain" description="Response regulatory" evidence="2">
    <location>
        <begin position="2"/>
        <end position="115"/>
    </location>
</feature>
<dbReference type="AlphaFoldDB" id="A0A212JNN0"/>
<evidence type="ECO:0000259" key="3">
    <source>
        <dbReference type="PROSITE" id="PS50930"/>
    </source>
</evidence>
<dbReference type="PANTHER" id="PTHR37299">
    <property type="entry name" value="TRANSCRIPTIONAL REGULATOR-RELATED"/>
    <property type="match status" value="1"/>
</dbReference>
<dbReference type="PROSITE" id="PS50110">
    <property type="entry name" value="RESPONSE_REGULATORY"/>
    <property type="match status" value="1"/>
</dbReference>
<feature type="domain" description="HTH LytTR-type" evidence="3">
    <location>
        <begin position="145"/>
        <end position="252"/>
    </location>
</feature>
<dbReference type="Gene3D" id="3.40.50.2300">
    <property type="match status" value="1"/>
</dbReference>
<sequence>MKVLIIEDEIKAAKELERILLALDYNIQIVGIIDSVKNAIIYLSKHIHPDLIFSDIQLADGMCFDIYNKITPKCPIIFCTAFDEYMVNAFETSAVSYILKPITKSKIGTALEKYEQMKSVFAPAQTSKDIDALSHKLKYLYKTALLVNQREKIIPIPVKDIAFFYLDNTMVKILTFNHQRYSISSSLDDLERNVDPQIFYRANRKFLINRDAVLSIERYFSRKLAIKLKEETPETIVVSKAKASDFLNWLESV</sequence>
<protein>
    <submittedName>
        <fullName evidence="4">Two component transcriptional regulator, LytTR family</fullName>
    </submittedName>
</protein>
<evidence type="ECO:0000256" key="1">
    <source>
        <dbReference type="PROSITE-ProRule" id="PRU00169"/>
    </source>
</evidence>
<evidence type="ECO:0000259" key="2">
    <source>
        <dbReference type="PROSITE" id="PS50110"/>
    </source>
</evidence>
<evidence type="ECO:0000313" key="4">
    <source>
        <dbReference type="EMBL" id="SBW01008.1"/>
    </source>
</evidence>
<organism evidence="4">
    <name type="scientific">uncultured Dysgonomonas sp</name>
    <dbReference type="NCBI Taxonomy" id="206096"/>
    <lineage>
        <taxon>Bacteria</taxon>
        <taxon>Pseudomonadati</taxon>
        <taxon>Bacteroidota</taxon>
        <taxon>Bacteroidia</taxon>
        <taxon>Bacteroidales</taxon>
        <taxon>Dysgonomonadaceae</taxon>
        <taxon>Dysgonomonas</taxon>
        <taxon>environmental samples</taxon>
    </lineage>
</organism>
<name>A0A212JNN0_9BACT</name>
<dbReference type="InterPro" id="IPR007492">
    <property type="entry name" value="LytTR_DNA-bd_dom"/>
</dbReference>
<dbReference type="PANTHER" id="PTHR37299:SF1">
    <property type="entry name" value="STAGE 0 SPORULATION PROTEIN A HOMOLOG"/>
    <property type="match status" value="1"/>
</dbReference>